<dbReference type="PANTHER" id="PTHR10094:SF25">
    <property type="entry name" value="SCP2 STEROL-BINDING DOMAIN-CONTAINING PROTEIN 1"/>
    <property type="match status" value="1"/>
</dbReference>
<dbReference type="Proteomes" id="UP000827986">
    <property type="component" value="Unassembled WGS sequence"/>
</dbReference>
<dbReference type="InterPro" id="IPR036527">
    <property type="entry name" value="SCP2_sterol-bd_dom_sf"/>
</dbReference>
<dbReference type="Gene3D" id="3.30.1050.10">
    <property type="entry name" value="SCP2 sterol-binding domain"/>
    <property type="match status" value="1"/>
</dbReference>
<dbReference type="FunFam" id="3.30.1050.10:FF:000004">
    <property type="entry name" value="Hydroxysteroid 17-beta dehydrogenase 4"/>
    <property type="match status" value="1"/>
</dbReference>
<name>A0A9D3X542_9SAUR</name>
<proteinExistence type="predicted"/>
<comment type="caution">
    <text evidence="2">The sequence shown here is derived from an EMBL/GenBank/DDBJ whole genome shotgun (WGS) entry which is preliminary data.</text>
</comment>
<evidence type="ECO:0000313" key="2">
    <source>
        <dbReference type="EMBL" id="KAH1173481.1"/>
    </source>
</evidence>
<dbReference type="SUPFAM" id="SSF55718">
    <property type="entry name" value="SCP-like"/>
    <property type="match status" value="1"/>
</dbReference>
<dbReference type="PANTHER" id="PTHR10094">
    <property type="entry name" value="STEROL CARRIER PROTEIN 2 SCP-2 FAMILY PROTEIN"/>
    <property type="match status" value="1"/>
</dbReference>
<evidence type="ECO:0000259" key="1">
    <source>
        <dbReference type="Pfam" id="PF02036"/>
    </source>
</evidence>
<accession>A0A9D3X542</accession>
<dbReference type="AlphaFoldDB" id="A0A9D3X542"/>
<organism evidence="2 3">
    <name type="scientific">Mauremys mutica</name>
    <name type="common">yellowpond turtle</name>
    <dbReference type="NCBI Taxonomy" id="74926"/>
    <lineage>
        <taxon>Eukaryota</taxon>
        <taxon>Metazoa</taxon>
        <taxon>Chordata</taxon>
        <taxon>Craniata</taxon>
        <taxon>Vertebrata</taxon>
        <taxon>Euteleostomi</taxon>
        <taxon>Archelosauria</taxon>
        <taxon>Testudinata</taxon>
        <taxon>Testudines</taxon>
        <taxon>Cryptodira</taxon>
        <taxon>Durocryptodira</taxon>
        <taxon>Testudinoidea</taxon>
        <taxon>Geoemydidae</taxon>
        <taxon>Geoemydinae</taxon>
        <taxon>Mauremys</taxon>
    </lineage>
</organism>
<keyword evidence="3" id="KW-1185">Reference proteome</keyword>
<dbReference type="OrthoDB" id="3592703at2759"/>
<gene>
    <name evidence="2" type="ORF">KIL84_017320</name>
</gene>
<dbReference type="GO" id="GO:0005829">
    <property type="term" value="C:cytosol"/>
    <property type="evidence" value="ECO:0007669"/>
    <property type="project" value="TreeGrafter"/>
</dbReference>
<dbReference type="InterPro" id="IPR003033">
    <property type="entry name" value="SCP2_sterol-bd_dom"/>
</dbReference>
<dbReference type="Pfam" id="PF02036">
    <property type="entry name" value="SCP2"/>
    <property type="match status" value="1"/>
</dbReference>
<feature type="domain" description="SCP2" evidence="1">
    <location>
        <begin position="59"/>
        <end position="152"/>
    </location>
</feature>
<evidence type="ECO:0000313" key="3">
    <source>
        <dbReference type="Proteomes" id="UP000827986"/>
    </source>
</evidence>
<protein>
    <recommendedName>
        <fullName evidence="1">SCP2 domain-containing protein</fullName>
    </recommendedName>
</protein>
<dbReference type="EMBL" id="JAHDVG010000482">
    <property type="protein sequence ID" value="KAH1173481.1"/>
    <property type="molecule type" value="Genomic_DNA"/>
</dbReference>
<sequence length="171" mass="19098">MWKERKKTYLQTKIKETEEATGSGSYVTLTSTSAKPSGKAASLQSDLIFEEIGRCIKEMGSQLVKKVNAIFQWDITRDGKMVVQWTLDLKTGSGEIYQGASRCPADTIFTLSDHDFMQLVLGKIKPHRAFFVGRLKVRGNIMLGQKLEMILKNHAKLRDALCLTGGKNGQD</sequence>
<reference evidence="2" key="1">
    <citation type="submission" date="2021-09" db="EMBL/GenBank/DDBJ databases">
        <title>The genome of Mauremys mutica provides insights into the evolution of semi-aquatic lifestyle.</title>
        <authorList>
            <person name="Gong S."/>
            <person name="Gao Y."/>
        </authorList>
    </citation>
    <scope>NUCLEOTIDE SEQUENCE</scope>
    <source>
        <strain evidence="2">MM-2020</strain>
        <tissue evidence="2">Muscle</tissue>
    </source>
</reference>